<reference evidence="3 4" key="1">
    <citation type="submission" date="2024-09" db="EMBL/GenBank/DDBJ databases">
        <title>A chromosome-level genome assembly of Gray's grenadier anchovy, Coilia grayii.</title>
        <authorList>
            <person name="Fu Z."/>
        </authorList>
    </citation>
    <scope>NUCLEOTIDE SEQUENCE [LARGE SCALE GENOMIC DNA]</scope>
    <source>
        <strain evidence="3">G4</strain>
        <tissue evidence="3">Muscle</tissue>
    </source>
</reference>
<dbReference type="PANTHER" id="PTHR47306:SF2">
    <property type="entry name" value="CORE-BINDING (CB) DOMAIN-CONTAINING PROTEIN"/>
    <property type="match status" value="1"/>
</dbReference>
<feature type="domain" description="SET" evidence="2">
    <location>
        <begin position="518"/>
        <end position="645"/>
    </location>
</feature>
<dbReference type="InterPro" id="IPR046341">
    <property type="entry name" value="SET_dom_sf"/>
</dbReference>
<name>A0ABD1K3X8_9TELE</name>
<evidence type="ECO:0000256" key="1">
    <source>
        <dbReference type="SAM" id="MobiDB-lite"/>
    </source>
</evidence>
<dbReference type="SMART" id="SM00317">
    <property type="entry name" value="SET"/>
    <property type="match status" value="1"/>
</dbReference>
<feature type="region of interest" description="Disordered" evidence="1">
    <location>
        <begin position="124"/>
        <end position="166"/>
    </location>
</feature>
<proteinExistence type="predicted"/>
<dbReference type="Proteomes" id="UP001591681">
    <property type="component" value="Unassembled WGS sequence"/>
</dbReference>
<gene>
    <name evidence="3" type="ORF">ACEWY4_011130</name>
</gene>
<organism evidence="3 4">
    <name type="scientific">Coilia grayii</name>
    <name type="common">Gray's grenadier anchovy</name>
    <dbReference type="NCBI Taxonomy" id="363190"/>
    <lineage>
        <taxon>Eukaryota</taxon>
        <taxon>Metazoa</taxon>
        <taxon>Chordata</taxon>
        <taxon>Craniata</taxon>
        <taxon>Vertebrata</taxon>
        <taxon>Euteleostomi</taxon>
        <taxon>Actinopterygii</taxon>
        <taxon>Neopterygii</taxon>
        <taxon>Teleostei</taxon>
        <taxon>Clupei</taxon>
        <taxon>Clupeiformes</taxon>
        <taxon>Clupeoidei</taxon>
        <taxon>Engraulidae</taxon>
        <taxon>Coilinae</taxon>
        <taxon>Coilia</taxon>
    </lineage>
</organism>
<evidence type="ECO:0000259" key="2">
    <source>
        <dbReference type="PROSITE" id="PS50280"/>
    </source>
</evidence>
<dbReference type="AlphaFoldDB" id="A0ABD1K3X8"/>
<feature type="compositionally biased region" description="Low complexity" evidence="1">
    <location>
        <begin position="124"/>
        <end position="165"/>
    </location>
</feature>
<accession>A0ABD1K3X8</accession>
<evidence type="ECO:0000313" key="3">
    <source>
        <dbReference type="EMBL" id="KAL2093818.1"/>
    </source>
</evidence>
<dbReference type="EMBL" id="JBHFQA010000009">
    <property type="protein sequence ID" value="KAL2093818.1"/>
    <property type="molecule type" value="Genomic_DNA"/>
</dbReference>
<sequence length="659" mass="74730">MADANGKKSADRRIAHCLRCHKPQDNLPKHLKRACMKRCTPEERAAEVQKAKKSSKDWIWANRSWNYNDIVALLPHRRCRMALVKELLQRGFFINNMPYIAHSADLENLAGDTATTATATTPTAPVAPAEAATSGPPSPEGSVSSRLLRLSSSSSSSDSETSDPSWQKYGRLVESTHSVSERQEILRVAKTDFLDVYRRLLVKKNVSNNRKTMYRYYCEAVVVLAHYQRPGVAEGMTVQEWVNRVPEGRRTVIAVSNQKTPSAQFSLTAEEEAWLQAYYEHIRPDDVGIGDCDSFFLSTKGGPLSNVTSDISRLHDMFKLPKVASSQEIRRAVETEATLRFSESQRESVTHYLGHSTDVADRHNRMQMAENTVTMAVRLDSVSDFSPHTSGQEAAAAAAAPSITRDKEFSDFVERFPVSRDGQPPYKKERVDAGFPEDRFFYDKWRGCQYTEREKYLLSHFTQRKQSAMEVGRLIKKEGWVANYPKPEDILEKWCPAPKHIVENDMAILKSVSTQRWKGLAIKDFGGEKGQGVVATRNFTKGDIICDYHGKLITAAEGRLLMQDMQDEQGYLLFFKNHCIDAQTFPCECHPNLDTFGRRISHSRKDPNLKSLHYVLRVDGEDKDVILFRALEDIKVDTELKFDYGVNRRSFRGVGLDLE</sequence>
<protein>
    <recommendedName>
        <fullName evidence="2">SET domain-containing protein</fullName>
    </recommendedName>
</protein>
<keyword evidence="4" id="KW-1185">Reference proteome</keyword>
<dbReference type="InterPro" id="IPR001214">
    <property type="entry name" value="SET_dom"/>
</dbReference>
<evidence type="ECO:0000313" key="4">
    <source>
        <dbReference type="Proteomes" id="UP001591681"/>
    </source>
</evidence>
<dbReference type="Gene3D" id="2.170.270.10">
    <property type="entry name" value="SET domain"/>
    <property type="match status" value="1"/>
</dbReference>
<dbReference type="SUPFAM" id="SSF82199">
    <property type="entry name" value="SET domain"/>
    <property type="match status" value="1"/>
</dbReference>
<dbReference type="PANTHER" id="PTHR47306">
    <property type="entry name" value="SI:CH211-178J18.4-RELATED"/>
    <property type="match status" value="1"/>
</dbReference>
<dbReference type="PROSITE" id="PS50280">
    <property type="entry name" value="SET"/>
    <property type="match status" value="1"/>
</dbReference>
<comment type="caution">
    <text evidence="3">The sequence shown here is derived from an EMBL/GenBank/DDBJ whole genome shotgun (WGS) entry which is preliminary data.</text>
</comment>
<dbReference type="Pfam" id="PF00856">
    <property type="entry name" value="SET"/>
    <property type="match status" value="1"/>
</dbReference>